<keyword evidence="2" id="KW-0812">Transmembrane</keyword>
<sequence>MAVGRQPRQSAAIAPLQRLPFEAPVVHRSSPSSETKVPQPLDSPPPAASRISLSSEPKVISPSSEPKVPPLPPPLSPAVSRVLFPGPSSASPCLSPSAESLRTTDAREVPKLEMQEPCTEQPMASVADQPTSALAMFPVFTPLPAMAGFGYAQGLAANAAGLFPDSLTPALSSSAMAFRRDGERLRALERDAEERERQALQAARDAELDRERCAWRTELSELALRLGSSEHRLEEASRKLAETQSSSERVAELEEQKRSAAEQQRANLAQELAEQSKEAASLSEMLESRASELRCALACSDEELAAARAAAADLTRACSAEIAAAAAAASEAAGLACRERDAAVVARSDAEEKLDQASQEHRSASRAGADQQLLLQEEAESSRRSWRLSESRGAALEVAAAAAEETSLTAKDELAAVVEERRALGAALAAASAEAAMFEEQAAWDRSRREAADAATGEARQRQAALLGEALAAQAAASEAAEEAVLEQKERGRDLRAFADELRRRREAAERLRQELSFVRLRAARAMASGRGSADDPFEAIGVGLERLSEPLTMLPDLRTDALPRSFVASAEFRADSGEMPERRSQGSFRFEDVGRRIGSLVDSLSSVDFSAGVLAAREDSQFQRLSLVQTASLMAGGTEPAVPQLESTHLPEPGEAAQGSVEDDAFAVIGVTSLWEDSGDRAYIYNERATGQKFEDLQVGYKCPQCAAPRRRFARKLGDKVGTTLDGGDTPILLFSAGALVLVLAIAYFTLQP</sequence>
<protein>
    <submittedName>
        <fullName evidence="3">Uncharacterized protein</fullName>
    </submittedName>
</protein>
<name>A0A813IEN0_POLGL</name>
<proteinExistence type="predicted"/>
<reference evidence="3" key="1">
    <citation type="submission" date="2021-02" db="EMBL/GenBank/DDBJ databases">
        <authorList>
            <person name="Dougan E. K."/>
            <person name="Rhodes N."/>
            <person name="Thang M."/>
            <person name="Chan C."/>
        </authorList>
    </citation>
    <scope>NUCLEOTIDE SEQUENCE</scope>
</reference>
<comment type="caution">
    <text evidence="3">The sequence shown here is derived from an EMBL/GenBank/DDBJ whole genome shotgun (WGS) entry which is preliminary data.</text>
</comment>
<feature type="compositionally biased region" description="Basic and acidic residues" evidence="1">
    <location>
        <begin position="349"/>
        <end position="363"/>
    </location>
</feature>
<feature type="region of interest" description="Disordered" evidence="1">
    <location>
        <begin position="349"/>
        <end position="371"/>
    </location>
</feature>
<dbReference type="EMBL" id="CAJNNW010007399">
    <property type="protein sequence ID" value="CAE8649215.1"/>
    <property type="molecule type" value="Genomic_DNA"/>
</dbReference>
<evidence type="ECO:0000256" key="1">
    <source>
        <dbReference type="SAM" id="MobiDB-lite"/>
    </source>
</evidence>
<dbReference type="AlphaFoldDB" id="A0A813IEN0"/>
<keyword evidence="2" id="KW-1133">Transmembrane helix</keyword>
<feature type="region of interest" description="Disordered" evidence="1">
    <location>
        <begin position="1"/>
        <end position="75"/>
    </location>
</feature>
<feature type="transmembrane region" description="Helical" evidence="2">
    <location>
        <begin position="733"/>
        <end position="752"/>
    </location>
</feature>
<dbReference type="Proteomes" id="UP000626109">
    <property type="component" value="Unassembled WGS sequence"/>
</dbReference>
<keyword evidence="2" id="KW-0472">Membrane</keyword>
<evidence type="ECO:0000256" key="2">
    <source>
        <dbReference type="SAM" id="Phobius"/>
    </source>
</evidence>
<gene>
    <name evidence="3" type="ORF">PGLA2088_LOCUS7231</name>
</gene>
<organism evidence="3 4">
    <name type="scientific">Polarella glacialis</name>
    <name type="common">Dinoflagellate</name>
    <dbReference type="NCBI Taxonomy" id="89957"/>
    <lineage>
        <taxon>Eukaryota</taxon>
        <taxon>Sar</taxon>
        <taxon>Alveolata</taxon>
        <taxon>Dinophyceae</taxon>
        <taxon>Suessiales</taxon>
        <taxon>Suessiaceae</taxon>
        <taxon>Polarella</taxon>
    </lineage>
</organism>
<evidence type="ECO:0000313" key="4">
    <source>
        <dbReference type="Proteomes" id="UP000626109"/>
    </source>
</evidence>
<feature type="compositionally biased region" description="Basic and acidic residues" evidence="1">
    <location>
        <begin position="249"/>
        <end position="260"/>
    </location>
</feature>
<feature type="region of interest" description="Disordered" evidence="1">
    <location>
        <begin position="238"/>
        <end position="263"/>
    </location>
</feature>
<accession>A0A813IEN0</accession>
<evidence type="ECO:0000313" key="3">
    <source>
        <dbReference type="EMBL" id="CAE8649215.1"/>
    </source>
</evidence>